<dbReference type="SUPFAM" id="SSF49842">
    <property type="entry name" value="TNF-like"/>
    <property type="match status" value="1"/>
</dbReference>
<dbReference type="InterPro" id="IPR008983">
    <property type="entry name" value="Tumour_necrosis_fac-like_dom"/>
</dbReference>
<dbReference type="PANTHER" id="PTHR22923:SF116">
    <property type="entry name" value="C1Q DOMAIN-CONTAINING PROTEIN"/>
    <property type="match status" value="1"/>
</dbReference>
<evidence type="ECO:0000256" key="2">
    <source>
        <dbReference type="ARBA" id="ARBA00022525"/>
    </source>
</evidence>
<dbReference type="Proteomes" id="UP000677803">
    <property type="component" value="Unassembled WGS sequence"/>
</dbReference>
<dbReference type="PANTHER" id="PTHR22923">
    <property type="entry name" value="CEREBELLIN-RELATED"/>
    <property type="match status" value="1"/>
</dbReference>
<evidence type="ECO:0000256" key="3">
    <source>
        <dbReference type="ARBA" id="ARBA00022729"/>
    </source>
</evidence>
<dbReference type="Gene3D" id="2.60.120.40">
    <property type="match status" value="1"/>
</dbReference>
<evidence type="ECO:0000313" key="5">
    <source>
        <dbReference type="EMBL" id="CAG5903622.1"/>
    </source>
</evidence>
<comment type="caution">
    <text evidence="5">The sequence shown here is derived from an EMBL/GenBank/DDBJ whole genome shotgun (WGS) entry which is preliminary data.</text>
</comment>
<protein>
    <submittedName>
        <fullName evidence="5">(Atlantic silverside) hypothetical protein</fullName>
    </submittedName>
</protein>
<gene>
    <name evidence="5" type="ORF">MMEN_LOCUS9305</name>
</gene>
<dbReference type="GO" id="GO:0005576">
    <property type="term" value="C:extracellular region"/>
    <property type="evidence" value="ECO:0007669"/>
    <property type="project" value="UniProtKB-SubCell"/>
</dbReference>
<accession>A0A8S4B2E9</accession>
<feature type="domain" description="C1q" evidence="4">
    <location>
        <begin position="1"/>
        <end position="119"/>
    </location>
</feature>
<dbReference type="AlphaFoldDB" id="A0A8S4B2E9"/>
<evidence type="ECO:0000256" key="1">
    <source>
        <dbReference type="ARBA" id="ARBA00004613"/>
    </source>
</evidence>
<dbReference type="Pfam" id="PF00386">
    <property type="entry name" value="C1q"/>
    <property type="match status" value="1"/>
</dbReference>
<evidence type="ECO:0000259" key="4">
    <source>
        <dbReference type="PROSITE" id="PS50871"/>
    </source>
</evidence>
<organism evidence="5 6">
    <name type="scientific">Menidia menidia</name>
    <name type="common">Atlantic silverside</name>
    <dbReference type="NCBI Taxonomy" id="238744"/>
    <lineage>
        <taxon>Eukaryota</taxon>
        <taxon>Metazoa</taxon>
        <taxon>Chordata</taxon>
        <taxon>Craniata</taxon>
        <taxon>Vertebrata</taxon>
        <taxon>Euteleostomi</taxon>
        <taxon>Actinopterygii</taxon>
        <taxon>Neopterygii</taxon>
        <taxon>Teleostei</taxon>
        <taxon>Neoteleostei</taxon>
        <taxon>Acanthomorphata</taxon>
        <taxon>Ovalentaria</taxon>
        <taxon>Atherinomorphae</taxon>
        <taxon>Atheriniformes</taxon>
        <taxon>Atherinopsidae</taxon>
        <taxon>Menidiinae</taxon>
        <taxon>Menidia</taxon>
    </lineage>
</organism>
<dbReference type="InterPro" id="IPR001073">
    <property type="entry name" value="C1q_dom"/>
</dbReference>
<proteinExistence type="predicted"/>
<dbReference type="OrthoDB" id="2015116at2759"/>
<dbReference type="PROSITE" id="PS50871">
    <property type="entry name" value="C1Q"/>
    <property type="match status" value="1"/>
</dbReference>
<comment type="subcellular location">
    <subcellularLocation>
        <location evidence="1">Secreted</location>
    </subcellularLocation>
</comment>
<reference evidence="5" key="1">
    <citation type="submission" date="2021-05" db="EMBL/GenBank/DDBJ databases">
        <authorList>
            <person name="Tigano A."/>
        </authorList>
    </citation>
    <scope>NUCLEOTIDE SEQUENCE</scope>
</reference>
<keyword evidence="2" id="KW-0964">Secreted</keyword>
<evidence type="ECO:0000313" key="6">
    <source>
        <dbReference type="Proteomes" id="UP000677803"/>
    </source>
</evidence>
<dbReference type="EMBL" id="CAJRST010010001">
    <property type="protein sequence ID" value="CAG5903622.1"/>
    <property type="molecule type" value="Genomic_DNA"/>
</dbReference>
<name>A0A8S4B2E9_9TELE</name>
<keyword evidence="6" id="KW-1185">Reference proteome</keyword>
<keyword evidence="3" id="KW-0732">Signal</keyword>
<sequence>MNRIKFSRVLVNVGRGFDRRSGVFRAPVGGVYQFFFSTQTAPGGARTELWLVVNGYWVSASQGRLPRTSTVGSLNTYMSFLRRGARVHVTHNCGRSWANASSTTISFGGSLLLQGRNQD</sequence>
<dbReference type="InterPro" id="IPR050822">
    <property type="entry name" value="Cerebellin_Synaptic_Org"/>
</dbReference>